<accession>A0ABD2Q2M9</accession>
<dbReference type="Gene3D" id="1.10.150.40">
    <property type="entry name" value="Barrier-to-autointegration factor, BAF"/>
    <property type="match status" value="1"/>
</dbReference>
<proteinExistence type="predicted"/>
<name>A0ABD2Q2M9_9PLAT</name>
<reference evidence="1 2" key="1">
    <citation type="submission" date="2024-11" db="EMBL/GenBank/DDBJ databases">
        <title>Adaptive evolution of stress response genes in parasites aligns with host niche diversity.</title>
        <authorList>
            <person name="Hahn C."/>
            <person name="Resl P."/>
        </authorList>
    </citation>
    <scope>NUCLEOTIDE SEQUENCE [LARGE SCALE GENOMIC DNA]</scope>
    <source>
        <strain evidence="1">EGGRZ-B1_66</strain>
        <tissue evidence="1">Body</tissue>
    </source>
</reference>
<dbReference type="Proteomes" id="UP001626550">
    <property type="component" value="Unassembled WGS sequence"/>
</dbReference>
<dbReference type="EMBL" id="JBJKFK010001166">
    <property type="protein sequence ID" value="KAL3313876.1"/>
    <property type="molecule type" value="Genomic_DNA"/>
</dbReference>
<evidence type="ECO:0000313" key="2">
    <source>
        <dbReference type="Proteomes" id="UP001626550"/>
    </source>
</evidence>
<keyword evidence="2" id="KW-1185">Reference proteome</keyword>
<evidence type="ECO:0000313" key="1">
    <source>
        <dbReference type="EMBL" id="KAL3313876.1"/>
    </source>
</evidence>
<gene>
    <name evidence="1" type="ORF">Ciccas_007516</name>
</gene>
<comment type="caution">
    <text evidence="1">The sequence shown here is derived from an EMBL/GenBank/DDBJ whole genome shotgun (WGS) entry which is preliminary data.</text>
</comment>
<protein>
    <submittedName>
        <fullName evidence="1">Uncharacterized protein</fullName>
    </submittedName>
</protein>
<sequence length="126" mass="14240">MVVSKCFNIKKTKKFLASKKRSKKLSSVPGIGKLIASQLENEQVHDSQMLFHKFEKLNLPAYLQWYMKSTSANSWHTGLTITALHMKYSPSNNGINLTPLKTMEKPEKKKVKVAIPQAQGMCCSIQ</sequence>
<dbReference type="AlphaFoldDB" id="A0ABD2Q2M9"/>
<organism evidence="1 2">
    <name type="scientific">Cichlidogyrus casuarinus</name>
    <dbReference type="NCBI Taxonomy" id="1844966"/>
    <lineage>
        <taxon>Eukaryota</taxon>
        <taxon>Metazoa</taxon>
        <taxon>Spiralia</taxon>
        <taxon>Lophotrochozoa</taxon>
        <taxon>Platyhelminthes</taxon>
        <taxon>Monogenea</taxon>
        <taxon>Monopisthocotylea</taxon>
        <taxon>Dactylogyridea</taxon>
        <taxon>Ancyrocephalidae</taxon>
        <taxon>Cichlidogyrus</taxon>
    </lineage>
</organism>
<dbReference type="InterPro" id="IPR036617">
    <property type="entry name" value="BAF_sf"/>
</dbReference>